<organism evidence="1 2">
    <name type="scientific">Camellia lanceoleosa</name>
    <dbReference type="NCBI Taxonomy" id="1840588"/>
    <lineage>
        <taxon>Eukaryota</taxon>
        <taxon>Viridiplantae</taxon>
        <taxon>Streptophyta</taxon>
        <taxon>Embryophyta</taxon>
        <taxon>Tracheophyta</taxon>
        <taxon>Spermatophyta</taxon>
        <taxon>Magnoliopsida</taxon>
        <taxon>eudicotyledons</taxon>
        <taxon>Gunneridae</taxon>
        <taxon>Pentapetalae</taxon>
        <taxon>asterids</taxon>
        <taxon>Ericales</taxon>
        <taxon>Theaceae</taxon>
        <taxon>Camellia</taxon>
    </lineage>
</organism>
<sequence length="107" mass="11206">MVLTTYKDEDADNDSSNNEFNNIAITDPTPPTTAAAAAATNGAALIATATTTTTTDTSAGTPDSKTKPLIDVKEEHVVSEDVFNNKDQNPQEAETGFTSIKKCKAIA</sequence>
<gene>
    <name evidence="1" type="ORF">LOK49_LG15G02169</name>
</gene>
<reference evidence="1 2" key="1">
    <citation type="journal article" date="2022" name="Plant J.">
        <title>Chromosome-level genome of Camellia lanceoleosa provides a valuable resource for understanding genome evolution and self-incompatibility.</title>
        <authorList>
            <person name="Gong W."/>
            <person name="Xiao S."/>
            <person name="Wang L."/>
            <person name="Liao Z."/>
            <person name="Chang Y."/>
            <person name="Mo W."/>
            <person name="Hu G."/>
            <person name="Li W."/>
            <person name="Zhao G."/>
            <person name="Zhu H."/>
            <person name="Hu X."/>
            <person name="Ji K."/>
            <person name="Xiang X."/>
            <person name="Song Q."/>
            <person name="Yuan D."/>
            <person name="Jin S."/>
            <person name="Zhang L."/>
        </authorList>
    </citation>
    <scope>NUCLEOTIDE SEQUENCE [LARGE SCALE GENOMIC DNA]</scope>
    <source>
        <strain evidence="1">SQ_2022a</strain>
    </source>
</reference>
<keyword evidence="2" id="KW-1185">Reference proteome</keyword>
<evidence type="ECO:0000313" key="2">
    <source>
        <dbReference type="Proteomes" id="UP001060215"/>
    </source>
</evidence>
<proteinExistence type="predicted"/>
<protein>
    <submittedName>
        <fullName evidence="1">Uncharacterized protein</fullName>
    </submittedName>
</protein>
<dbReference type="EMBL" id="CM045768">
    <property type="protein sequence ID" value="KAI7982217.1"/>
    <property type="molecule type" value="Genomic_DNA"/>
</dbReference>
<comment type="caution">
    <text evidence="1">The sequence shown here is derived from an EMBL/GenBank/DDBJ whole genome shotgun (WGS) entry which is preliminary data.</text>
</comment>
<evidence type="ECO:0000313" key="1">
    <source>
        <dbReference type="EMBL" id="KAI7982217.1"/>
    </source>
</evidence>
<accession>A0ACC0F2E7</accession>
<name>A0ACC0F2E7_9ERIC</name>
<dbReference type="Proteomes" id="UP001060215">
    <property type="component" value="Chromosome 11"/>
</dbReference>